<dbReference type="CDD" id="cd00038">
    <property type="entry name" value="CAP_ED"/>
    <property type="match status" value="1"/>
</dbReference>
<accession>A0ABU8BX79</accession>
<dbReference type="RefSeq" id="WP_335423281.1">
    <property type="nucleotide sequence ID" value="NZ_JBALHR010000006.1"/>
</dbReference>
<dbReference type="Proteomes" id="UP001431963">
    <property type="component" value="Unassembled WGS sequence"/>
</dbReference>
<evidence type="ECO:0000313" key="3">
    <source>
        <dbReference type="Proteomes" id="UP001431963"/>
    </source>
</evidence>
<name>A0ABU8BX79_9RHOB</name>
<evidence type="ECO:0000313" key="2">
    <source>
        <dbReference type="EMBL" id="MEH7828848.1"/>
    </source>
</evidence>
<sequence>MRHALIPLFAGSRSLDLPAGEAVFLTGQQVEMIYMLRAGRVQLQRHTTHGARLILQNAGPETVLAEASAFSEHYHCDAVVTEPATLAALPKPVFIAALRDDPDLALAWSAMLARSVQTARVRAEIRSLPKVAERLNAWLYEGHALPEKGRWQDVAAELGVTREALYRELARRRTGGPA</sequence>
<dbReference type="InterPro" id="IPR000595">
    <property type="entry name" value="cNMP-bd_dom"/>
</dbReference>
<gene>
    <name evidence="2" type="ORF">V6590_11860</name>
</gene>
<reference evidence="2" key="1">
    <citation type="submission" date="2024-02" db="EMBL/GenBank/DDBJ databases">
        <title>Genome sequences of strain Gemmobacter sp. JM10B15.</title>
        <authorList>
            <person name="Zhang M."/>
        </authorList>
    </citation>
    <scope>NUCLEOTIDE SEQUENCE</scope>
    <source>
        <strain evidence="2">JM10B15</strain>
    </source>
</reference>
<dbReference type="InterPro" id="IPR014710">
    <property type="entry name" value="RmlC-like_jellyroll"/>
</dbReference>
<organism evidence="2 3">
    <name type="scientific">Gemmobacter denitrificans</name>
    <dbReference type="NCBI Taxonomy" id="3123040"/>
    <lineage>
        <taxon>Bacteria</taxon>
        <taxon>Pseudomonadati</taxon>
        <taxon>Pseudomonadota</taxon>
        <taxon>Alphaproteobacteria</taxon>
        <taxon>Rhodobacterales</taxon>
        <taxon>Paracoccaceae</taxon>
        <taxon>Gemmobacter</taxon>
    </lineage>
</organism>
<dbReference type="InterPro" id="IPR018490">
    <property type="entry name" value="cNMP-bd_dom_sf"/>
</dbReference>
<dbReference type="Pfam" id="PF00027">
    <property type="entry name" value="cNMP_binding"/>
    <property type="match status" value="1"/>
</dbReference>
<dbReference type="EMBL" id="JBALHR010000006">
    <property type="protein sequence ID" value="MEH7828848.1"/>
    <property type="molecule type" value="Genomic_DNA"/>
</dbReference>
<keyword evidence="3" id="KW-1185">Reference proteome</keyword>
<proteinExistence type="predicted"/>
<dbReference type="SUPFAM" id="SSF51206">
    <property type="entry name" value="cAMP-binding domain-like"/>
    <property type="match status" value="1"/>
</dbReference>
<dbReference type="Gene3D" id="2.60.120.10">
    <property type="entry name" value="Jelly Rolls"/>
    <property type="match status" value="1"/>
</dbReference>
<evidence type="ECO:0000259" key="1">
    <source>
        <dbReference type="PROSITE" id="PS50042"/>
    </source>
</evidence>
<dbReference type="PROSITE" id="PS50042">
    <property type="entry name" value="CNMP_BINDING_3"/>
    <property type="match status" value="1"/>
</dbReference>
<feature type="domain" description="Cyclic nucleotide-binding" evidence="1">
    <location>
        <begin position="17"/>
        <end position="94"/>
    </location>
</feature>
<comment type="caution">
    <text evidence="2">The sequence shown here is derived from an EMBL/GenBank/DDBJ whole genome shotgun (WGS) entry which is preliminary data.</text>
</comment>
<protein>
    <submittedName>
        <fullName evidence="2">Crp/Fnr family transcriptional regulator</fullName>
    </submittedName>
</protein>